<dbReference type="AlphaFoldDB" id="A0A642VAZ0"/>
<dbReference type="InterPro" id="IPR011989">
    <property type="entry name" value="ARM-like"/>
</dbReference>
<feature type="compositionally biased region" description="Polar residues" evidence="1">
    <location>
        <begin position="16"/>
        <end position="27"/>
    </location>
</feature>
<dbReference type="EMBL" id="SWFS01000071">
    <property type="protein sequence ID" value="KAA8917001.1"/>
    <property type="molecule type" value="Genomic_DNA"/>
</dbReference>
<name>A0A642VAZ0_9ASCO</name>
<evidence type="ECO:0000313" key="3">
    <source>
        <dbReference type="Proteomes" id="UP000761534"/>
    </source>
</evidence>
<dbReference type="VEuPathDB" id="FungiDB:TRICI_000841"/>
<gene>
    <name evidence="2" type="ORF">TRICI_000841</name>
</gene>
<protein>
    <submittedName>
        <fullName evidence="2">Uncharacterized protein</fullName>
    </submittedName>
</protein>
<proteinExistence type="predicted"/>
<evidence type="ECO:0000256" key="1">
    <source>
        <dbReference type="SAM" id="MobiDB-lite"/>
    </source>
</evidence>
<reference evidence="2" key="1">
    <citation type="journal article" date="2019" name="G3 (Bethesda)">
        <title>Genome Assemblies of Two Rare Opportunistic Yeast Pathogens: Diutina rugosa (syn. Candida rugosa) and Trichomonascus ciferrii (syn. Candida ciferrii).</title>
        <authorList>
            <person name="Mixao V."/>
            <person name="Saus E."/>
            <person name="Hansen A.P."/>
            <person name="Lass-Florl C."/>
            <person name="Gabaldon T."/>
        </authorList>
    </citation>
    <scope>NUCLEOTIDE SEQUENCE</scope>
    <source>
        <strain evidence="2">CBS 4856</strain>
    </source>
</reference>
<dbReference type="Proteomes" id="UP000761534">
    <property type="component" value="Unassembled WGS sequence"/>
</dbReference>
<organism evidence="2 3">
    <name type="scientific">Trichomonascus ciferrii</name>
    <dbReference type="NCBI Taxonomy" id="44093"/>
    <lineage>
        <taxon>Eukaryota</taxon>
        <taxon>Fungi</taxon>
        <taxon>Dikarya</taxon>
        <taxon>Ascomycota</taxon>
        <taxon>Saccharomycotina</taxon>
        <taxon>Dipodascomycetes</taxon>
        <taxon>Dipodascales</taxon>
        <taxon>Trichomonascaceae</taxon>
        <taxon>Trichomonascus</taxon>
        <taxon>Trichomonascus ciferrii complex</taxon>
    </lineage>
</organism>
<comment type="caution">
    <text evidence="2">The sequence shown here is derived from an EMBL/GenBank/DDBJ whole genome shotgun (WGS) entry which is preliminary data.</text>
</comment>
<evidence type="ECO:0000313" key="2">
    <source>
        <dbReference type="EMBL" id="KAA8917001.1"/>
    </source>
</evidence>
<feature type="region of interest" description="Disordered" evidence="1">
    <location>
        <begin position="1"/>
        <end position="27"/>
    </location>
</feature>
<sequence>MEHERLSVLKTKTRRASTSSNKPTTEQQYKCNDVAQLLKLRKQGNSSLVISLSPTDDKGQIALALALRASTSIRLSNIPPTKYASREELASDVEELCSEVSRIVKQDPETSMPLAICLVKLRSMLRGVTADAPEHHDVVLRACEQLLLLPELYAPDYEHHVVEFLKDSAYYHGDRLQTVAPVVLKHSINHLQTNPEFQKNYESAIIMFALKATNPQAISSILKILSLNYINRSLPAELLFILNKVLLILCVGKDNFLINNHHLQISQILRSGLQHQNKHVRQEMQFIYWKYQSISAPQADSLHKTLPSSCRHELEVSVAPFTISI</sequence>
<keyword evidence="3" id="KW-1185">Reference proteome</keyword>
<accession>A0A642VAZ0</accession>
<dbReference type="Gene3D" id="1.25.10.10">
    <property type="entry name" value="Leucine-rich Repeat Variant"/>
    <property type="match status" value="1"/>
</dbReference>